<sequence>MILKLTEVKMSRDFHAMDWIDLLLRIGINLEPEALAETTDPSLRRNDLTVDMDYSLCSSTPPDCRHQYQETTNQPISAPDRFDVVCGFGQGIQRLSGNKTYRELVSANKRIYARCHKSDKGKVTKGIVDAIREVGGRFLEYNDQTRTYHDIGDKRARKKTSQALREGQSNIRRQMYSDLAAGRNRSGPDANLPRSSNVPLPAERYF</sequence>
<dbReference type="Proteomes" id="UP001530377">
    <property type="component" value="Unassembled WGS sequence"/>
</dbReference>
<organism evidence="3 4">
    <name type="scientific">Cyclostephanos tholiformis</name>
    <dbReference type="NCBI Taxonomy" id="382380"/>
    <lineage>
        <taxon>Eukaryota</taxon>
        <taxon>Sar</taxon>
        <taxon>Stramenopiles</taxon>
        <taxon>Ochrophyta</taxon>
        <taxon>Bacillariophyta</taxon>
        <taxon>Coscinodiscophyceae</taxon>
        <taxon>Thalassiosirophycidae</taxon>
        <taxon>Stephanodiscales</taxon>
        <taxon>Stephanodiscaceae</taxon>
        <taxon>Cyclostephanos</taxon>
    </lineage>
</organism>
<dbReference type="AlphaFoldDB" id="A0ABD3RXX7"/>
<reference evidence="3 4" key="1">
    <citation type="submission" date="2024-10" db="EMBL/GenBank/DDBJ databases">
        <title>Updated reference genomes for cyclostephanoid diatoms.</title>
        <authorList>
            <person name="Roberts W.R."/>
            <person name="Alverson A.J."/>
        </authorList>
    </citation>
    <scope>NUCLEOTIDE SEQUENCE [LARGE SCALE GENOMIC DNA]</scope>
    <source>
        <strain evidence="3 4">AJA228-03</strain>
    </source>
</reference>
<proteinExistence type="predicted"/>
<gene>
    <name evidence="3" type="ORF">ACHAXA_000117</name>
</gene>
<dbReference type="InterPro" id="IPR049227">
    <property type="entry name" value="DUF6824"/>
</dbReference>
<evidence type="ECO:0000259" key="2">
    <source>
        <dbReference type="Pfam" id="PF20710"/>
    </source>
</evidence>
<dbReference type="Pfam" id="PF20710">
    <property type="entry name" value="DUF6824"/>
    <property type="match status" value="1"/>
</dbReference>
<keyword evidence="4" id="KW-1185">Reference proteome</keyword>
<feature type="compositionally biased region" description="Polar residues" evidence="1">
    <location>
        <begin position="161"/>
        <end position="172"/>
    </location>
</feature>
<comment type="caution">
    <text evidence="3">The sequence shown here is derived from an EMBL/GenBank/DDBJ whole genome shotgun (WGS) entry which is preliminary data.</text>
</comment>
<dbReference type="EMBL" id="JALLPB020000120">
    <property type="protein sequence ID" value="KAL3817067.1"/>
    <property type="molecule type" value="Genomic_DNA"/>
</dbReference>
<feature type="region of interest" description="Disordered" evidence="1">
    <location>
        <begin position="152"/>
        <end position="206"/>
    </location>
</feature>
<protein>
    <recommendedName>
        <fullName evidence="2">DUF6824 domain-containing protein</fullName>
    </recommendedName>
</protein>
<evidence type="ECO:0000256" key="1">
    <source>
        <dbReference type="SAM" id="MobiDB-lite"/>
    </source>
</evidence>
<accession>A0ABD3RXX7</accession>
<name>A0ABD3RXX7_9STRA</name>
<feature type="domain" description="DUF6824" evidence="2">
    <location>
        <begin position="83"/>
        <end position="166"/>
    </location>
</feature>
<evidence type="ECO:0000313" key="3">
    <source>
        <dbReference type="EMBL" id="KAL3817067.1"/>
    </source>
</evidence>
<evidence type="ECO:0000313" key="4">
    <source>
        <dbReference type="Proteomes" id="UP001530377"/>
    </source>
</evidence>